<dbReference type="EMBL" id="BONJ01000013">
    <property type="protein sequence ID" value="GIG14468.1"/>
    <property type="molecule type" value="Genomic_DNA"/>
</dbReference>
<keyword evidence="3" id="KW-1185">Reference proteome</keyword>
<organism evidence="2 3">
    <name type="scientific">Catellatospora methionotrophica</name>
    <dbReference type="NCBI Taxonomy" id="121620"/>
    <lineage>
        <taxon>Bacteria</taxon>
        <taxon>Bacillati</taxon>
        <taxon>Actinomycetota</taxon>
        <taxon>Actinomycetes</taxon>
        <taxon>Micromonosporales</taxon>
        <taxon>Micromonosporaceae</taxon>
        <taxon>Catellatospora</taxon>
    </lineage>
</organism>
<comment type="caution">
    <text evidence="2">The sequence shown here is derived from an EMBL/GenBank/DDBJ whole genome shotgun (WGS) entry which is preliminary data.</text>
</comment>
<evidence type="ECO:0000256" key="1">
    <source>
        <dbReference type="SAM" id="MobiDB-lite"/>
    </source>
</evidence>
<evidence type="ECO:0000313" key="3">
    <source>
        <dbReference type="Proteomes" id="UP000660339"/>
    </source>
</evidence>
<dbReference type="Proteomes" id="UP000660339">
    <property type="component" value="Unassembled WGS sequence"/>
</dbReference>
<protein>
    <submittedName>
        <fullName evidence="2">Uncharacterized protein</fullName>
    </submittedName>
</protein>
<proteinExistence type="predicted"/>
<feature type="region of interest" description="Disordered" evidence="1">
    <location>
        <begin position="1"/>
        <end position="49"/>
    </location>
</feature>
<reference evidence="2" key="1">
    <citation type="submission" date="2021-01" db="EMBL/GenBank/DDBJ databases">
        <title>Whole genome shotgun sequence of Catellatospora methionotrophica NBRC 14553.</title>
        <authorList>
            <person name="Komaki H."/>
            <person name="Tamura T."/>
        </authorList>
    </citation>
    <scope>NUCLEOTIDE SEQUENCE</scope>
    <source>
        <strain evidence="2">NBRC 14553</strain>
    </source>
</reference>
<sequence length="146" mass="16336">MYTDAQVSGVAGPAATRGCSSRSGSRYPQCVDRRDRRSAAPPSARPGRRALVAPDLAALTGPTSGVAVLPHRLFWQADRHIDLDNPHLLQWMYETVLREAASVEEQRAWLDGPTLVRLWPQLFLPRAVRRAWEERHPALRVPVAVR</sequence>
<accession>A0A8J3L4X0</accession>
<evidence type="ECO:0000313" key="2">
    <source>
        <dbReference type="EMBL" id="GIG14468.1"/>
    </source>
</evidence>
<name>A0A8J3L4X0_9ACTN</name>
<dbReference type="AlphaFoldDB" id="A0A8J3L4X0"/>
<gene>
    <name evidence="2" type="ORF">Cme02nite_28000</name>
</gene>